<feature type="domain" description="Na+/H+ antiporter NhaC-like C-terminal" evidence="7">
    <location>
        <begin position="144"/>
        <end position="438"/>
    </location>
</feature>
<evidence type="ECO:0000313" key="9">
    <source>
        <dbReference type="EMBL" id="KZE38588.1"/>
    </source>
</evidence>
<feature type="transmembrane region" description="Helical" evidence="6">
    <location>
        <begin position="95"/>
        <end position="123"/>
    </location>
</feature>
<dbReference type="Pfam" id="PF03553">
    <property type="entry name" value="Na_H_antiporter"/>
    <property type="match status" value="1"/>
</dbReference>
<dbReference type="PRINTS" id="PR00173">
    <property type="entry name" value="EDTRNSPORT"/>
</dbReference>
<name>A0A165H2F7_9BACL</name>
<dbReference type="PANTHER" id="PTHR37821">
    <property type="entry name" value="AMINO ACID TRANSPORTER YUIF-RELATED"/>
    <property type="match status" value="1"/>
</dbReference>
<keyword evidence="4 6" id="KW-1133">Transmembrane helix</keyword>
<dbReference type="InterPro" id="IPR032813">
    <property type="entry name" value="Na_H_antiport_N"/>
</dbReference>
<accession>A0A165H2F7</accession>
<dbReference type="OrthoDB" id="9772446at2"/>
<feature type="transmembrane region" description="Helical" evidence="6">
    <location>
        <begin position="152"/>
        <end position="173"/>
    </location>
</feature>
<dbReference type="EMBL" id="LQNT01000009">
    <property type="protein sequence ID" value="KZE38588.1"/>
    <property type="molecule type" value="Genomic_DNA"/>
</dbReference>
<evidence type="ECO:0000313" key="10">
    <source>
        <dbReference type="Proteomes" id="UP000076490"/>
    </source>
</evidence>
<evidence type="ECO:0000256" key="5">
    <source>
        <dbReference type="ARBA" id="ARBA00023136"/>
    </source>
</evidence>
<keyword evidence="3 6" id="KW-0812">Transmembrane</keyword>
<feature type="transmembrane region" description="Helical" evidence="6">
    <location>
        <begin position="259"/>
        <end position="281"/>
    </location>
</feature>
<comment type="subcellular location">
    <subcellularLocation>
        <location evidence="1">Cell membrane</location>
        <topology evidence="1">Multi-pass membrane protein</topology>
    </subcellularLocation>
</comment>
<feature type="transmembrane region" description="Helical" evidence="6">
    <location>
        <begin position="185"/>
        <end position="206"/>
    </location>
</feature>
<feature type="domain" description="Putative Na+/H+ antiporter N-terminal" evidence="8">
    <location>
        <begin position="4"/>
        <end position="87"/>
    </location>
</feature>
<dbReference type="InterPro" id="IPR018461">
    <property type="entry name" value="Na/H_Antiport_NhaC-like_C"/>
</dbReference>
<feature type="transmembrane region" description="Helical" evidence="6">
    <location>
        <begin position="333"/>
        <end position="353"/>
    </location>
</feature>
<evidence type="ECO:0000256" key="4">
    <source>
        <dbReference type="ARBA" id="ARBA00022989"/>
    </source>
</evidence>
<dbReference type="Proteomes" id="UP000076490">
    <property type="component" value="Unassembled WGS sequence"/>
</dbReference>
<dbReference type="AlphaFoldDB" id="A0A165H2F7"/>
<feature type="transmembrane region" description="Helical" evidence="6">
    <location>
        <begin position="360"/>
        <end position="385"/>
    </location>
</feature>
<feature type="transmembrane region" description="Helical" evidence="6">
    <location>
        <begin position="60"/>
        <end position="83"/>
    </location>
</feature>
<dbReference type="RefSeq" id="WP_063180225.1">
    <property type="nucleotide sequence ID" value="NZ_LQNT01000009.1"/>
</dbReference>
<proteinExistence type="predicted"/>
<evidence type="ECO:0000259" key="7">
    <source>
        <dbReference type="Pfam" id="PF03553"/>
    </source>
</evidence>
<feature type="transmembrane region" description="Helical" evidence="6">
    <location>
        <begin position="7"/>
        <end position="40"/>
    </location>
</feature>
<sequence length="444" mass="47085">MLTNPVFISVIVLTVLSLARVHVIFALIVAAAVAGMMASLSLSETLSIFLGGMGGMAETALSYILLGVFAAMIGHSNITTMLINKLLSVKKMNKFMLLLMIAGLTCLSGNLIPVHIAFIPILIPPLLLFFNHLRIDRRAVASALTFGLKMPYILIPAGYGLIFHGILVSEISASGMAVTMSQVPIAMAIPAVGMFVGLFIAIFISYRKPRDYTPDELEEKPFGMFKPSTQMASETEKQRLQIRDYITLFAIVTALASQIISQSLVIGAMVGIVIMFAGRIVTIKEGEEVVQEGIKLMGAIAFVMLLASGYATVLKDTGAVTELVESVEGYFSYGKFAGAALLLLIGLIVTMGIGTSFGTVPILAAIFVPICIMMDFSVLATIALIGTAGALGDAGSPASDSTLGPTAGLNADGKHNHIWDTCVPTFLHYNIPLFIFGIVAALVL</sequence>
<feature type="transmembrane region" description="Helical" evidence="6">
    <location>
        <begin position="426"/>
        <end position="443"/>
    </location>
</feature>
<gene>
    <name evidence="9" type="ORF">AV656_06685</name>
</gene>
<evidence type="ECO:0000256" key="6">
    <source>
        <dbReference type="SAM" id="Phobius"/>
    </source>
</evidence>
<feature type="transmembrane region" description="Helical" evidence="6">
    <location>
        <begin position="293"/>
        <end position="313"/>
    </location>
</feature>
<reference evidence="9 10" key="1">
    <citation type="submission" date="2016-01" db="EMBL/GenBank/DDBJ databases">
        <title>Whole genome sequencing of Bhargavaea cecembensis T14.</title>
        <authorList>
            <person name="Hong K.W."/>
        </authorList>
    </citation>
    <scope>NUCLEOTIDE SEQUENCE [LARGE SCALE GENOMIC DNA]</scope>
    <source>
        <strain evidence="9 10">T14</strain>
    </source>
</reference>
<evidence type="ECO:0000256" key="1">
    <source>
        <dbReference type="ARBA" id="ARBA00004651"/>
    </source>
</evidence>
<organism evidence="9 10">
    <name type="scientific">Bhargavaea cecembensis</name>
    <dbReference type="NCBI Taxonomy" id="394098"/>
    <lineage>
        <taxon>Bacteria</taxon>
        <taxon>Bacillati</taxon>
        <taxon>Bacillota</taxon>
        <taxon>Bacilli</taxon>
        <taxon>Bacillales</taxon>
        <taxon>Caryophanaceae</taxon>
        <taxon>Bhargavaea</taxon>
    </lineage>
</organism>
<evidence type="ECO:0000256" key="2">
    <source>
        <dbReference type="ARBA" id="ARBA00022475"/>
    </source>
</evidence>
<keyword evidence="2" id="KW-1003">Cell membrane</keyword>
<evidence type="ECO:0000256" key="3">
    <source>
        <dbReference type="ARBA" id="ARBA00022692"/>
    </source>
</evidence>
<dbReference type="Pfam" id="PF13726">
    <property type="entry name" value="Na_H_antiport_2"/>
    <property type="match status" value="1"/>
</dbReference>
<comment type="caution">
    <text evidence="9">The sequence shown here is derived from an EMBL/GenBank/DDBJ whole genome shotgun (WGS) entry which is preliminary data.</text>
</comment>
<dbReference type="PANTHER" id="PTHR37821:SF1">
    <property type="entry name" value="AMINO ACID TRANSPORTER YUIF-RELATED"/>
    <property type="match status" value="1"/>
</dbReference>
<protein>
    <submittedName>
        <fullName evidence="9">Sodium:proton antiporter</fullName>
    </submittedName>
</protein>
<keyword evidence="5 6" id="KW-0472">Membrane</keyword>
<dbReference type="InterPro" id="IPR052576">
    <property type="entry name" value="AA_Transporter-Related"/>
</dbReference>
<dbReference type="GO" id="GO:0005886">
    <property type="term" value="C:plasma membrane"/>
    <property type="evidence" value="ECO:0007669"/>
    <property type="project" value="UniProtKB-SubCell"/>
</dbReference>
<evidence type="ECO:0000259" key="8">
    <source>
        <dbReference type="Pfam" id="PF13726"/>
    </source>
</evidence>